<dbReference type="Gene3D" id="3.50.50.60">
    <property type="entry name" value="FAD/NAD(P)-binding domain"/>
    <property type="match status" value="1"/>
</dbReference>
<evidence type="ECO:0000259" key="5">
    <source>
        <dbReference type="Pfam" id="PF01494"/>
    </source>
</evidence>
<reference evidence="6" key="2">
    <citation type="journal article" date="2023" name="IMA Fungus">
        <title>Comparative genomic study of the Penicillium genus elucidates a diverse pangenome and 15 lateral gene transfer events.</title>
        <authorList>
            <person name="Petersen C."/>
            <person name="Sorensen T."/>
            <person name="Nielsen M.R."/>
            <person name="Sondergaard T.E."/>
            <person name="Sorensen J.L."/>
            <person name="Fitzpatrick D.A."/>
            <person name="Frisvad J.C."/>
            <person name="Nielsen K.L."/>
        </authorList>
    </citation>
    <scope>NUCLEOTIDE SEQUENCE</scope>
    <source>
        <strain evidence="6">IBT 19713</strain>
    </source>
</reference>
<evidence type="ECO:0000256" key="1">
    <source>
        <dbReference type="ARBA" id="ARBA00022630"/>
    </source>
</evidence>
<dbReference type="PANTHER" id="PTHR46972:SF1">
    <property type="entry name" value="FAD DEPENDENT OXIDOREDUCTASE DOMAIN-CONTAINING PROTEIN"/>
    <property type="match status" value="1"/>
</dbReference>
<name>A0A9W9NCJ5_9EURO</name>
<proteinExistence type="predicted"/>
<evidence type="ECO:0000256" key="4">
    <source>
        <dbReference type="ARBA" id="ARBA00023033"/>
    </source>
</evidence>
<dbReference type="GO" id="GO:0071949">
    <property type="term" value="F:FAD binding"/>
    <property type="evidence" value="ECO:0007669"/>
    <property type="project" value="InterPro"/>
</dbReference>
<feature type="domain" description="FAD-binding" evidence="5">
    <location>
        <begin position="312"/>
        <end position="351"/>
    </location>
</feature>
<comment type="caution">
    <text evidence="6">The sequence shown here is derived from an EMBL/GenBank/DDBJ whole genome shotgun (WGS) entry which is preliminary data.</text>
</comment>
<keyword evidence="1" id="KW-0285">Flavoprotein</keyword>
<dbReference type="EMBL" id="JAPQKS010000008">
    <property type="protein sequence ID" value="KAJ5217357.1"/>
    <property type="molecule type" value="Genomic_DNA"/>
</dbReference>
<gene>
    <name evidence="6" type="ORF">N7468_010365</name>
</gene>
<dbReference type="OrthoDB" id="655030at2759"/>
<dbReference type="PANTHER" id="PTHR46972">
    <property type="entry name" value="MONOOXYGENASE ASQM-RELATED"/>
    <property type="match status" value="1"/>
</dbReference>
<dbReference type="SUPFAM" id="SSF51905">
    <property type="entry name" value="FAD/NAD(P)-binding domain"/>
    <property type="match status" value="1"/>
</dbReference>
<organism evidence="6 7">
    <name type="scientific">Penicillium chermesinum</name>
    <dbReference type="NCBI Taxonomy" id="63820"/>
    <lineage>
        <taxon>Eukaryota</taxon>
        <taxon>Fungi</taxon>
        <taxon>Dikarya</taxon>
        <taxon>Ascomycota</taxon>
        <taxon>Pezizomycotina</taxon>
        <taxon>Eurotiomycetes</taxon>
        <taxon>Eurotiomycetidae</taxon>
        <taxon>Eurotiales</taxon>
        <taxon>Aspergillaceae</taxon>
        <taxon>Penicillium</taxon>
    </lineage>
</organism>
<dbReference type="PRINTS" id="PR00420">
    <property type="entry name" value="RNGMNOXGNASE"/>
</dbReference>
<evidence type="ECO:0000256" key="3">
    <source>
        <dbReference type="ARBA" id="ARBA00023002"/>
    </source>
</evidence>
<dbReference type="GO" id="GO:0004497">
    <property type="term" value="F:monooxygenase activity"/>
    <property type="evidence" value="ECO:0007669"/>
    <property type="project" value="UniProtKB-KW"/>
</dbReference>
<keyword evidence="2" id="KW-0274">FAD</keyword>
<dbReference type="InterPro" id="IPR036188">
    <property type="entry name" value="FAD/NAD-bd_sf"/>
</dbReference>
<sequence length="411" mass="44151">MSTTQPQIAIIGGGPAGLTLGALLHKQNIPFTIFELRPEPTEAELSKPSGSLDLHEDSGLAALREAGLYDEFSKRTAECSEDQIVYSMDGEVYWKDDGGLSNRPEISRHALTTLLKTPLPPDSIKWGHKLFAARSITAPHGPTTELDFGPNGKRTVDLVIGADGAWSKIRTLLTDVRPSYSGIQNITLTIRDLSTKHPHLAALVGPGSCTALGLRHGVMSQRAVGDSARIYIFLSVPDVEFPCSSGLAGSSAAAAKRILLNDDALLARWAPAIKDLVSVACDEEASDHPGETVDIKPLYILPIGCSWEHKPGVTVIGDAAHLMGPWAGEGVNLAMRDSLKLAQAIVEAYKAGTEGFSEKLGPFLKQFETEMVEHAKEKAEETRNNGLMMFSDDGAKAFGDFFRSAYEAGQC</sequence>
<reference evidence="6" key="1">
    <citation type="submission" date="2022-11" db="EMBL/GenBank/DDBJ databases">
        <authorList>
            <person name="Petersen C."/>
        </authorList>
    </citation>
    <scope>NUCLEOTIDE SEQUENCE</scope>
    <source>
        <strain evidence="6">IBT 19713</strain>
    </source>
</reference>
<evidence type="ECO:0000313" key="7">
    <source>
        <dbReference type="Proteomes" id="UP001150941"/>
    </source>
</evidence>
<keyword evidence="3" id="KW-0560">Oxidoreductase</keyword>
<keyword evidence="4" id="KW-0503">Monooxygenase</keyword>
<evidence type="ECO:0000256" key="2">
    <source>
        <dbReference type="ARBA" id="ARBA00022827"/>
    </source>
</evidence>
<dbReference type="RefSeq" id="XP_058326228.1">
    <property type="nucleotide sequence ID" value="XM_058479660.1"/>
</dbReference>
<dbReference type="Proteomes" id="UP001150941">
    <property type="component" value="Unassembled WGS sequence"/>
</dbReference>
<dbReference type="InterPro" id="IPR002938">
    <property type="entry name" value="FAD-bd"/>
</dbReference>
<evidence type="ECO:0000313" key="6">
    <source>
        <dbReference type="EMBL" id="KAJ5217357.1"/>
    </source>
</evidence>
<accession>A0A9W9NCJ5</accession>
<dbReference type="GeneID" id="83206964"/>
<protein>
    <recommendedName>
        <fullName evidence="5">FAD-binding domain-containing protein</fullName>
    </recommendedName>
</protein>
<keyword evidence="7" id="KW-1185">Reference proteome</keyword>
<dbReference type="AlphaFoldDB" id="A0A9W9NCJ5"/>
<feature type="domain" description="FAD-binding" evidence="5">
    <location>
        <begin position="7"/>
        <end position="174"/>
    </location>
</feature>
<dbReference type="Pfam" id="PF01494">
    <property type="entry name" value="FAD_binding_3"/>
    <property type="match status" value="2"/>
</dbReference>